<gene>
    <name evidence="4" type="ORF">AVDCRST_MAG57-1589</name>
</gene>
<evidence type="ECO:0000259" key="3">
    <source>
        <dbReference type="Pfam" id="PF13193"/>
    </source>
</evidence>
<dbReference type="EMBL" id="CADCTI010000137">
    <property type="protein sequence ID" value="CAA9240696.1"/>
    <property type="molecule type" value="Genomic_DNA"/>
</dbReference>
<dbReference type="InterPro" id="IPR025110">
    <property type="entry name" value="AMP-bd_C"/>
</dbReference>
<dbReference type="InterPro" id="IPR050237">
    <property type="entry name" value="ATP-dep_AMP-bd_enzyme"/>
</dbReference>
<feature type="domain" description="AMP-dependent synthetase/ligase" evidence="2">
    <location>
        <begin position="27"/>
        <end position="388"/>
    </location>
</feature>
<proteinExistence type="predicted"/>
<protein>
    <submittedName>
        <fullName evidence="4">Long-chain-fatty-acid--CoA ligase</fullName>
        <ecNumber evidence="4">6.2.1.3</ecNumber>
    </submittedName>
</protein>
<dbReference type="PANTHER" id="PTHR43767">
    <property type="entry name" value="LONG-CHAIN-FATTY-ACID--COA LIGASE"/>
    <property type="match status" value="1"/>
</dbReference>
<accession>A0A6J4I5A1</accession>
<sequence>MHDGPRTARGSDRCTARCTARILDALDRDGDRPVLHATSGSTTAGALSAAVAGAVQVLSGRGVGPGQTVAVLTATNRPATLAARYAAHLLGAATAHIRSNNPRGDDAGLAAAQQRHLLDATGSTVLVVDAEHLDRGRELVAVTGPRCALAAFEPLGDDVLQLRSTDPGPLPVVVPADTDVAVIGTTSGTSSQPRATCHTFAAWGATVASFPGAGDAGGPGTLLVVTPLSHTVAPMADAVLAAGGTLVLHDHFDADGVWRAIGEHRVTDVYVAVPHLNQLLDAAARTTVDTSSLRRVIYSGSPAAPRRIAAAVGLLGASLVQLYGTTEAGGIASLTALDHAEPELHGTVGRPFPWVDVELREPGRRTVVPRGETGQVWVRSSTVMAGYLDDVDGTAAVLQDGWLDTGDLGRWDAYGYLHLRGRTGDVIKSRGLKVHPAAVEVALLEHEDVVGAAAFGAMSSDDVESVHAVVVLRPGATGTVDGLRVAVGRRLDPAHVPTTLVVLDRIPLTPSGKADRARLRAAVDRAVAGPGAGRRRSGARRNSGVAVRGVQSAATAAAESGRGT</sequence>
<organism evidence="4">
    <name type="scientific">uncultured Blastococcus sp</name>
    <dbReference type="NCBI Taxonomy" id="217144"/>
    <lineage>
        <taxon>Bacteria</taxon>
        <taxon>Bacillati</taxon>
        <taxon>Actinomycetota</taxon>
        <taxon>Actinomycetes</taxon>
        <taxon>Geodermatophilales</taxon>
        <taxon>Geodermatophilaceae</taxon>
        <taxon>Blastococcus</taxon>
        <taxon>environmental samples</taxon>
    </lineage>
</organism>
<dbReference type="Pfam" id="PF00501">
    <property type="entry name" value="AMP-binding"/>
    <property type="match status" value="1"/>
</dbReference>
<dbReference type="GO" id="GO:0004467">
    <property type="term" value="F:long-chain fatty acid-CoA ligase activity"/>
    <property type="evidence" value="ECO:0007669"/>
    <property type="project" value="UniProtKB-EC"/>
</dbReference>
<feature type="region of interest" description="Disordered" evidence="1">
    <location>
        <begin position="528"/>
        <end position="564"/>
    </location>
</feature>
<dbReference type="InterPro" id="IPR000873">
    <property type="entry name" value="AMP-dep_synth/lig_dom"/>
</dbReference>
<dbReference type="PANTHER" id="PTHR43767:SF7">
    <property type="entry name" value="MEDIUM_LONG-CHAIN-FATTY-ACID--COA LIGASE FADD8"/>
    <property type="match status" value="1"/>
</dbReference>
<reference evidence="4" key="1">
    <citation type="submission" date="2020-02" db="EMBL/GenBank/DDBJ databases">
        <authorList>
            <person name="Meier V. D."/>
        </authorList>
    </citation>
    <scope>NUCLEOTIDE SEQUENCE</scope>
    <source>
        <strain evidence="4">AVDCRST_MAG57</strain>
    </source>
</reference>
<dbReference type="Pfam" id="PF13193">
    <property type="entry name" value="AMP-binding_C"/>
    <property type="match status" value="1"/>
</dbReference>
<name>A0A6J4I5A1_9ACTN</name>
<evidence type="ECO:0000256" key="1">
    <source>
        <dbReference type="SAM" id="MobiDB-lite"/>
    </source>
</evidence>
<evidence type="ECO:0000259" key="2">
    <source>
        <dbReference type="Pfam" id="PF00501"/>
    </source>
</evidence>
<feature type="domain" description="AMP-binding enzyme C-terminal" evidence="3">
    <location>
        <begin position="439"/>
        <end position="513"/>
    </location>
</feature>
<dbReference type="Gene3D" id="3.40.50.12780">
    <property type="entry name" value="N-terminal domain of ligase-like"/>
    <property type="match status" value="1"/>
</dbReference>
<keyword evidence="4" id="KW-0436">Ligase</keyword>
<dbReference type="AlphaFoldDB" id="A0A6J4I5A1"/>
<dbReference type="SUPFAM" id="SSF56801">
    <property type="entry name" value="Acetyl-CoA synthetase-like"/>
    <property type="match status" value="1"/>
</dbReference>
<dbReference type="PROSITE" id="PS00455">
    <property type="entry name" value="AMP_BINDING"/>
    <property type="match status" value="1"/>
</dbReference>
<dbReference type="InterPro" id="IPR020845">
    <property type="entry name" value="AMP-binding_CS"/>
</dbReference>
<dbReference type="Gene3D" id="3.30.300.30">
    <property type="match status" value="1"/>
</dbReference>
<dbReference type="InterPro" id="IPR045851">
    <property type="entry name" value="AMP-bd_C_sf"/>
</dbReference>
<evidence type="ECO:0000313" key="4">
    <source>
        <dbReference type="EMBL" id="CAA9240696.1"/>
    </source>
</evidence>
<dbReference type="EC" id="6.2.1.3" evidence="4"/>
<dbReference type="CDD" id="cd04433">
    <property type="entry name" value="AFD_class_I"/>
    <property type="match status" value="1"/>
</dbReference>
<dbReference type="InterPro" id="IPR042099">
    <property type="entry name" value="ANL_N_sf"/>
</dbReference>